<sequence length="567" mass="63530">MAPKPPKSSITCHNCGYDGNSITAIRCDLCKQPLELNYALNSNSTIRNSVSNSKKTTRYRFYLPNTWLTLVSILSLLLGGSLFFWRSQSVSTQNFQRLGDRGNSKAIVILGDTFSGYSTFRSDRLRQALKEFQIEAHYKDEFNQARRARLLNEGQADFLVTTLDQFLKQKPQGKIVGLINYTIGGDAVVLNTKQYPNLRSLQALNQLVQQRRSQNQLSIIFAGDSPSEYLGLLLDAKFEAFRLLDFQTIKVVDAADAWKQLQSNSNLAAAILWEPFVTKARQQGYTVVLSSRDTPGAIVDVIVAGDRLLQSQPEKISAFLEAYYRLIDTSTSDRLLLQNQIARDGNLSASDATTVMQGIDFFTSVEAKNWMRDGTLEKRINSTAAVLALTGRMEQVPPAPQNLFTYQFLDRAASHTQKLISSIRSDNPKLADSLLEGVANDTNSKFETASNLGNLRVQGEIEFQFGSTTLTRKGKQTLDRLAKQIAEFNSQTVAIRVIGHTSRKGLADLNQKLSQQRAQEVINYLKQRGLQHKMFAVGKGFSQLRGDISPYDNRNQRTEIQLLRLKS</sequence>
<dbReference type="Gene3D" id="3.40.190.10">
    <property type="entry name" value="Periplasmic binding protein-like II"/>
    <property type="match status" value="1"/>
</dbReference>
<keyword evidence="2 4" id="KW-0472">Membrane</keyword>
<dbReference type="KEGG" id="cthe:Chro_4145"/>
<dbReference type="AlphaFoldDB" id="K9U5L8"/>
<keyword evidence="8" id="KW-1185">Reference proteome</keyword>
<dbReference type="PANTHER" id="PTHR30329:SF21">
    <property type="entry name" value="LIPOPROTEIN YIAD-RELATED"/>
    <property type="match status" value="1"/>
</dbReference>
<evidence type="ECO:0000313" key="8">
    <source>
        <dbReference type="Proteomes" id="UP000010384"/>
    </source>
</evidence>
<dbReference type="GO" id="GO:0009279">
    <property type="term" value="C:cell outer membrane"/>
    <property type="evidence" value="ECO:0007669"/>
    <property type="project" value="UniProtKB-SubCell"/>
</dbReference>
<feature type="domain" description="OmpA-like" evidence="6">
    <location>
        <begin position="450"/>
        <end position="566"/>
    </location>
</feature>
<proteinExistence type="predicted"/>
<dbReference type="InterPro" id="IPR006665">
    <property type="entry name" value="OmpA-like"/>
</dbReference>
<dbReference type="PRINTS" id="PR01021">
    <property type="entry name" value="OMPADOMAIN"/>
</dbReference>
<protein>
    <submittedName>
        <fullName evidence="7">OmpA/MotB domain protein</fullName>
    </submittedName>
</protein>
<feature type="transmembrane region" description="Helical" evidence="5">
    <location>
        <begin position="61"/>
        <end position="85"/>
    </location>
</feature>
<keyword evidence="5" id="KW-1133">Transmembrane helix</keyword>
<dbReference type="InParanoid" id="K9U5L8"/>
<dbReference type="OrthoDB" id="524568at2"/>
<comment type="subcellular location">
    <subcellularLocation>
        <location evidence="1">Cell outer membrane</location>
    </subcellularLocation>
</comment>
<dbReference type="RefSeq" id="WP_015156091.1">
    <property type="nucleotide sequence ID" value="NC_019695.1"/>
</dbReference>
<evidence type="ECO:0000256" key="2">
    <source>
        <dbReference type="ARBA" id="ARBA00023136"/>
    </source>
</evidence>
<gene>
    <name evidence="7" type="ORF">Chro_4145</name>
</gene>
<dbReference type="STRING" id="251229.Chro_4145"/>
<keyword evidence="3" id="KW-0998">Cell outer membrane</keyword>
<dbReference type="InterPro" id="IPR036737">
    <property type="entry name" value="OmpA-like_sf"/>
</dbReference>
<evidence type="ECO:0000256" key="4">
    <source>
        <dbReference type="PROSITE-ProRule" id="PRU00473"/>
    </source>
</evidence>
<dbReference type="InterPro" id="IPR006664">
    <property type="entry name" value="OMP_bac"/>
</dbReference>
<dbReference type="PANTHER" id="PTHR30329">
    <property type="entry name" value="STATOR ELEMENT OF FLAGELLAR MOTOR COMPLEX"/>
    <property type="match status" value="1"/>
</dbReference>
<dbReference type="EMBL" id="CP003597">
    <property type="protein sequence ID" value="AFY89549.1"/>
    <property type="molecule type" value="Genomic_DNA"/>
</dbReference>
<evidence type="ECO:0000256" key="5">
    <source>
        <dbReference type="SAM" id="Phobius"/>
    </source>
</evidence>
<dbReference type="SUPFAM" id="SSF53850">
    <property type="entry name" value="Periplasmic binding protein-like II"/>
    <property type="match status" value="1"/>
</dbReference>
<organism evidence="7 8">
    <name type="scientific">Chroococcidiopsis thermalis (strain PCC 7203)</name>
    <dbReference type="NCBI Taxonomy" id="251229"/>
    <lineage>
        <taxon>Bacteria</taxon>
        <taxon>Bacillati</taxon>
        <taxon>Cyanobacteriota</taxon>
        <taxon>Cyanophyceae</taxon>
        <taxon>Chroococcidiopsidales</taxon>
        <taxon>Chroococcidiopsidaceae</taxon>
        <taxon>Chroococcidiopsis</taxon>
    </lineage>
</organism>
<dbReference type="Pfam" id="PF00691">
    <property type="entry name" value="OmpA"/>
    <property type="match status" value="1"/>
</dbReference>
<dbReference type="InterPro" id="IPR050330">
    <property type="entry name" value="Bact_OuterMem_StrucFunc"/>
</dbReference>
<accession>K9U5L8</accession>
<dbReference type="Gene3D" id="3.30.1330.60">
    <property type="entry name" value="OmpA-like domain"/>
    <property type="match status" value="1"/>
</dbReference>
<dbReference type="HOGENOM" id="CLU_524711_0_0_3"/>
<dbReference type="PATRIC" id="fig|251229.3.peg.4843"/>
<evidence type="ECO:0000259" key="6">
    <source>
        <dbReference type="PROSITE" id="PS51123"/>
    </source>
</evidence>
<dbReference type="CDD" id="cd07185">
    <property type="entry name" value="OmpA_C-like"/>
    <property type="match status" value="1"/>
</dbReference>
<evidence type="ECO:0000256" key="1">
    <source>
        <dbReference type="ARBA" id="ARBA00004442"/>
    </source>
</evidence>
<keyword evidence="5" id="KW-0812">Transmembrane</keyword>
<dbReference type="PROSITE" id="PS51123">
    <property type="entry name" value="OMPA_2"/>
    <property type="match status" value="1"/>
</dbReference>
<dbReference type="eggNOG" id="COG2885">
    <property type="taxonomic scope" value="Bacteria"/>
</dbReference>
<dbReference type="Proteomes" id="UP000010384">
    <property type="component" value="Chromosome"/>
</dbReference>
<evidence type="ECO:0000256" key="3">
    <source>
        <dbReference type="ARBA" id="ARBA00023237"/>
    </source>
</evidence>
<dbReference type="SUPFAM" id="SSF103088">
    <property type="entry name" value="OmpA-like"/>
    <property type="match status" value="1"/>
</dbReference>
<reference evidence="7 8" key="1">
    <citation type="submission" date="2012-06" db="EMBL/GenBank/DDBJ databases">
        <title>Finished chromosome of genome of Chroococcidiopsis thermalis PCC 7203.</title>
        <authorList>
            <consortium name="US DOE Joint Genome Institute"/>
            <person name="Gugger M."/>
            <person name="Coursin T."/>
            <person name="Rippka R."/>
            <person name="Tandeau De Marsac N."/>
            <person name="Huntemann M."/>
            <person name="Wei C.-L."/>
            <person name="Han J."/>
            <person name="Detter J.C."/>
            <person name="Han C."/>
            <person name="Tapia R."/>
            <person name="Davenport K."/>
            <person name="Daligault H."/>
            <person name="Erkkila T."/>
            <person name="Gu W."/>
            <person name="Munk A.C.C."/>
            <person name="Teshima H."/>
            <person name="Xu Y."/>
            <person name="Chain P."/>
            <person name="Chen A."/>
            <person name="Krypides N."/>
            <person name="Mavromatis K."/>
            <person name="Markowitz V."/>
            <person name="Szeto E."/>
            <person name="Ivanova N."/>
            <person name="Mikhailova N."/>
            <person name="Ovchinnikova G."/>
            <person name="Pagani I."/>
            <person name="Pati A."/>
            <person name="Goodwin L."/>
            <person name="Peters L."/>
            <person name="Pitluck S."/>
            <person name="Woyke T."/>
            <person name="Kerfeld C."/>
        </authorList>
    </citation>
    <scope>NUCLEOTIDE SEQUENCE [LARGE SCALE GENOMIC DNA]</scope>
    <source>
        <strain evidence="7 8">PCC 7203</strain>
    </source>
</reference>
<evidence type="ECO:0000313" key="7">
    <source>
        <dbReference type="EMBL" id="AFY89549.1"/>
    </source>
</evidence>
<name>K9U5L8_CHRTP</name>